<comment type="caution">
    <text evidence="3">The sequence shown here is derived from an EMBL/GenBank/DDBJ whole genome shotgun (WGS) entry which is preliminary data.</text>
</comment>
<dbReference type="Proteomes" id="UP000054051">
    <property type="component" value="Unassembled WGS sequence"/>
</dbReference>
<protein>
    <submittedName>
        <fullName evidence="3">Putative transcriptional regulator</fullName>
    </submittedName>
</protein>
<accession>G2JAW0</accession>
<dbReference type="EMBL" id="CAFB01000051">
    <property type="protein sequence ID" value="CCD29912.1"/>
    <property type="molecule type" value="Genomic_DNA"/>
</dbReference>
<reference evidence="3 4" key="1">
    <citation type="submission" date="2011-08" db="EMBL/GenBank/DDBJ databases">
        <title>The genome of the obligate endobacterium of an arbuscular mycorrhizal fungus reveals an interphylum network of nutritional interactions.</title>
        <authorList>
            <person name="Ghignone S."/>
            <person name="Salvioli A."/>
            <person name="Anca I."/>
            <person name="Lumini E."/>
            <person name="Ortu G."/>
            <person name="Petiti L."/>
            <person name="Cruveiller S."/>
            <person name="Bianciotto V."/>
            <person name="Piffanelli P."/>
            <person name="Lanfranco L."/>
            <person name="Bonfante P."/>
        </authorList>
    </citation>
    <scope>NUCLEOTIDE SEQUENCE [LARGE SCALE GENOMIC DNA]</scope>
    <source>
        <strain evidence="3 4">BEG34</strain>
    </source>
</reference>
<name>G2JAW0_9BURK</name>
<evidence type="ECO:0000259" key="2">
    <source>
        <dbReference type="PROSITE" id="PS50943"/>
    </source>
</evidence>
<feature type="compositionally biased region" description="Basic and acidic residues" evidence="1">
    <location>
        <begin position="116"/>
        <end position="137"/>
    </location>
</feature>
<evidence type="ECO:0000313" key="3">
    <source>
        <dbReference type="EMBL" id="CCD29912.1"/>
    </source>
</evidence>
<dbReference type="CDD" id="cd00093">
    <property type="entry name" value="HTH_XRE"/>
    <property type="match status" value="1"/>
</dbReference>
<proteinExistence type="predicted"/>
<dbReference type="SUPFAM" id="SSF47413">
    <property type="entry name" value="lambda repressor-like DNA-binding domains"/>
    <property type="match status" value="1"/>
</dbReference>
<gene>
    <name evidence="3" type="ORF">CAGGBEG34_330003</name>
</gene>
<feature type="region of interest" description="Disordered" evidence="1">
    <location>
        <begin position="103"/>
        <end position="137"/>
    </location>
</feature>
<organism evidence="3 4">
    <name type="scientific">Candidatus Glomeribacter gigasporarum BEG34</name>
    <dbReference type="NCBI Taxonomy" id="1070319"/>
    <lineage>
        <taxon>Bacteria</taxon>
        <taxon>Pseudomonadati</taxon>
        <taxon>Pseudomonadota</taxon>
        <taxon>Betaproteobacteria</taxon>
        <taxon>Burkholderiales</taxon>
        <taxon>Burkholderiaceae</taxon>
        <taxon>Candidatus Glomeribacter</taxon>
    </lineage>
</organism>
<dbReference type="InterPro" id="IPR010982">
    <property type="entry name" value="Lambda_DNA-bd_dom_sf"/>
</dbReference>
<dbReference type="Pfam" id="PF01381">
    <property type="entry name" value="HTH_3"/>
    <property type="match status" value="1"/>
</dbReference>
<keyword evidence="4" id="KW-1185">Reference proteome</keyword>
<dbReference type="SMART" id="SM00530">
    <property type="entry name" value="HTH_XRE"/>
    <property type="match status" value="1"/>
</dbReference>
<dbReference type="InterPro" id="IPR001387">
    <property type="entry name" value="Cro/C1-type_HTH"/>
</dbReference>
<dbReference type="AlphaFoldDB" id="G2JAW0"/>
<dbReference type="GO" id="GO:0003677">
    <property type="term" value="F:DNA binding"/>
    <property type="evidence" value="ECO:0007669"/>
    <property type="project" value="InterPro"/>
</dbReference>
<dbReference type="PROSITE" id="PS50943">
    <property type="entry name" value="HTH_CROC1"/>
    <property type="match status" value="1"/>
</dbReference>
<dbReference type="STRING" id="1070319.CAGGBEG34_330003"/>
<feature type="domain" description="HTH cro/C1-type" evidence="2">
    <location>
        <begin position="1"/>
        <end position="45"/>
    </location>
</feature>
<evidence type="ECO:0000313" key="4">
    <source>
        <dbReference type="Proteomes" id="UP000054051"/>
    </source>
</evidence>
<dbReference type="Gene3D" id="1.10.260.40">
    <property type="entry name" value="lambda repressor-like DNA-binding domains"/>
    <property type="match status" value="1"/>
</dbReference>
<sequence length="137" mass="15670">MSQEALARRVGVSQGLIGQIETGINRGSKHLAAIARTLNVSVDWLEMGKGEKKRGGHAPSRGGPPDYWPFPISEERFKALPVTELNKIINYMEYVFYQWKKKQQTPSKSEPVYEEIEVHSKEDPFDDRKQSPDKKVR</sequence>
<evidence type="ECO:0000256" key="1">
    <source>
        <dbReference type="SAM" id="MobiDB-lite"/>
    </source>
</evidence>